<accession>A0A2W2BD33</accession>
<keyword evidence="2" id="KW-1185">Reference proteome</keyword>
<sequence>MANTVRMKRSAVASKVPTTADLALGEIAINTFDGKLYIKKDNGTASIIEVGTGVTDGDKGDITVSGATWTIDNGAVNLATKVSGTLPLANGGTGQTSAIAAISSLDGWTIHGSGTTITLTAASTRNHLLTGSGYQPTFLLPDTATIPLGATYTFIAAQGWNQYINTSTNSAITASGSGIVLRVTCVSNVSNAASAWQASFAGATSFSGAGAAVLNASPQLSYPLLRSPFFDTNTAVTAGASTQGSVNLSALQDFHTITTTALNPSGVTLPSPGAGRMVMVTNRGTNPVNVYPATGHAIDVLANDTPISLPVGDTLVLYGATATRWASNIANIGTMFQAWDGDLDAIAALSGTSGLLKKTAANSWTLDTSTYLTSLGIGSLTQAWSADLDAIEALAGTSGLLRKTATNTWALDTSAYVTSAVTSISFGTTGLTPASATGGAVTVAGTLALANGGTGSTTKGGARTNLGIAVGTTAPASPAVGDLWVDTN</sequence>
<dbReference type="AlphaFoldDB" id="A0A2W2BD33"/>
<evidence type="ECO:0000313" key="2">
    <source>
        <dbReference type="Proteomes" id="UP000248795"/>
    </source>
</evidence>
<proteinExistence type="predicted"/>
<evidence type="ECO:0000313" key="1">
    <source>
        <dbReference type="EMBL" id="PZF78108.1"/>
    </source>
</evidence>
<gene>
    <name evidence="1" type="ORF">DK847_06720</name>
</gene>
<reference evidence="2" key="1">
    <citation type="submission" date="2018-06" db="EMBL/GenBank/DDBJ databases">
        <title>Aestuariibacter litoralis strain KCTC 52945T.</title>
        <authorList>
            <person name="Li X."/>
            <person name="Salam N."/>
            <person name="Li J.-L."/>
            <person name="Chen Y.-M."/>
            <person name="Yang Z.-W."/>
            <person name="Zhang L.-Y."/>
            <person name="Han M.-X."/>
            <person name="Xiao M."/>
            <person name="Li W.-J."/>
        </authorList>
    </citation>
    <scope>NUCLEOTIDE SEQUENCE [LARGE SCALE GENOMIC DNA]</scope>
    <source>
        <strain evidence="2">KCTC 52945</strain>
    </source>
</reference>
<protein>
    <recommendedName>
        <fullName evidence="3">Major tropism determinant N-terminal domain-containing protein</fullName>
    </recommendedName>
</protein>
<dbReference type="RefSeq" id="WP_111197069.1">
    <property type="nucleotide sequence ID" value="NZ_QKVK01000002.1"/>
</dbReference>
<dbReference type="EMBL" id="QKVK01000002">
    <property type="protein sequence ID" value="PZF78108.1"/>
    <property type="molecule type" value="Genomic_DNA"/>
</dbReference>
<dbReference type="Proteomes" id="UP000248795">
    <property type="component" value="Unassembled WGS sequence"/>
</dbReference>
<evidence type="ECO:0008006" key="3">
    <source>
        <dbReference type="Google" id="ProtNLM"/>
    </source>
</evidence>
<organism evidence="1 2">
    <name type="scientific">Aestuariivirga litoralis</name>
    <dbReference type="NCBI Taxonomy" id="2650924"/>
    <lineage>
        <taxon>Bacteria</taxon>
        <taxon>Pseudomonadati</taxon>
        <taxon>Pseudomonadota</taxon>
        <taxon>Alphaproteobacteria</taxon>
        <taxon>Hyphomicrobiales</taxon>
        <taxon>Aestuariivirgaceae</taxon>
        <taxon>Aestuariivirga</taxon>
    </lineage>
</organism>
<comment type="caution">
    <text evidence="1">The sequence shown here is derived from an EMBL/GenBank/DDBJ whole genome shotgun (WGS) entry which is preliminary data.</text>
</comment>
<name>A0A2W2BD33_9HYPH</name>